<dbReference type="Pfam" id="PF13711">
    <property type="entry name" value="DUF4160"/>
    <property type="match status" value="1"/>
</dbReference>
<dbReference type="InterPro" id="IPR025427">
    <property type="entry name" value="DUF4160"/>
</dbReference>
<geneLocation type="plasmid" evidence="1 2">
    <name>p8</name>
</geneLocation>
<gene>
    <name evidence="1" type="ORF">D3867_37335</name>
</gene>
<proteinExistence type="predicted"/>
<sequence>MGKLATIGKVTIRVFGNDHLPPHFHVKGTDFEALVAIATLEVIAGDLPAATRKEVLAWAAANRAALVTEWNTWNPNIPFA</sequence>
<protein>
    <submittedName>
        <fullName evidence="1">DUF4160 domain-containing protein</fullName>
    </submittedName>
</protein>
<evidence type="ECO:0000313" key="1">
    <source>
        <dbReference type="EMBL" id="QCO07550.1"/>
    </source>
</evidence>
<organism evidence="1 2">
    <name type="scientific">Azospirillum brasilense</name>
    <dbReference type="NCBI Taxonomy" id="192"/>
    <lineage>
        <taxon>Bacteria</taxon>
        <taxon>Pseudomonadati</taxon>
        <taxon>Pseudomonadota</taxon>
        <taxon>Alphaproteobacteria</taxon>
        <taxon>Rhodospirillales</taxon>
        <taxon>Azospirillaceae</taxon>
        <taxon>Azospirillum</taxon>
    </lineage>
</organism>
<dbReference type="AlphaFoldDB" id="A0A4D8QH28"/>
<accession>A0A4D8QH28</accession>
<dbReference type="EMBL" id="CP032338">
    <property type="protein sequence ID" value="QCO07550.1"/>
    <property type="molecule type" value="Genomic_DNA"/>
</dbReference>
<name>A0A4D8QH28_AZOBR</name>
<reference evidence="1 2" key="1">
    <citation type="submission" date="2018-09" db="EMBL/GenBank/DDBJ databases">
        <title>Whole genome based analysis of evolution and adaptive divergence in Indian and Brazilian strains of Azospirillum brasilense.</title>
        <authorList>
            <person name="Singh C."/>
            <person name="Tripathi A.K."/>
        </authorList>
    </citation>
    <scope>NUCLEOTIDE SEQUENCE [LARGE SCALE GENOMIC DNA]</scope>
    <source>
        <strain evidence="1 2">MTCC4036</strain>
        <plasmid evidence="1 2">p8</plasmid>
    </source>
</reference>
<keyword evidence="1" id="KW-0614">Plasmid</keyword>
<dbReference type="Proteomes" id="UP000298596">
    <property type="component" value="Plasmid p8"/>
</dbReference>
<evidence type="ECO:0000313" key="2">
    <source>
        <dbReference type="Proteomes" id="UP000298596"/>
    </source>
</evidence>